<organism evidence="1 2">
    <name type="scientific">Bacteroides fragilis</name>
    <dbReference type="NCBI Taxonomy" id="817"/>
    <lineage>
        <taxon>Bacteria</taxon>
        <taxon>Pseudomonadati</taxon>
        <taxon>Bacteroidota</taxon>
        <taxon>Bacteroidia</taxon>
        <taxon>Bacteroidales</taxon>
        <taxon>Bacteroidaceae</taxon>
        <taxon>Bacteroides</taxon>
    </lineage>
</organism>
<accession>A0A853PQM8</accession>
<name>A0A853PQM8_BACFG</name>
<evidence type="ECO:0000313" key="1">
    <source>
        <dbReference type="EMBL" id="OCR29922.1"/>
    </source>
</evidence>
<dbReference type="Proteomes" id="UP000093197">
    <property type="component" value="Unassembled WGS sequence"/>
</dbReference>
<evidence type="ECO:0000313" key="2">
    <source>
        <dbReference type="Proteomes" id="UP000093197"/>
    </source>
</evidence>
<sequence length="189" mass="21996">MLGVEAFSLIDHLLDNSHELEDESRYDKPGDKRVEPFYDYHTLYLQVRGVQISVCFFHASYLNAILSRSYWFITWEILAIFLSSSRVCLSMFCRVDSRSASFILTLVERIVLDSCIRRLFPAMICSILPVSVCSVEEFSCFPLSRSTHFWESLAWRSIIYRVVSQSDTTELTLRIMSRLSSSRLFCSLR</sequence>
<dbReference type="EMBL" id="LIDT01000031">
    <property type="protein sequence ID" value="OCR29922.1"/>
    <property type="molecule type" value="Genomic_DNA"/>
</dbReference>
<protein>
    <submittedName>
        <fullName evidence="1">Uncharacterized protein</fullName>
    </submittedName>
</protein>
<proteinExistence type="predicted"/>
<comment type="caution">
    <text evidence="1">The sequence shown here is derived from an EMBL/GenBank/DDBJ whole genome shotgun (WGS) entry which is preliminary data.</text>
</comment>
<reference evidence="1 2" key="1">
    <citation type="journal article" date="2016" name="PLoS ONE">
        <title>Genomic Diversity of Enterotoxigenic Strains of Bacteroides fragilis.</title>
        <authorList>
            <person name="Pierce J.V."/>
            <person name="Bernstein H.D."/>
        </authorList>
    </citation>
    <scope>NUCLEOTIDE SEQUENCE [LARGE SCALE GENOMIC DNA]</scope>
    <source>
        <strain evidence="1 2">20793-3</strain>
    </source>
</reference>
<gene>
    <name evidence="1" type="ORF">AC094_29970</name>
</gene>
<dbReference type="AlphaFoldDB" id="A0A853PQM8"/>